<gene>
    <name evidence="1" type="ORF">S12H4_55135</name>
</gene>
<dbReference type="AlphaFoldDB" id="X1UQ10"/>
<proteinExistence type="predicted"/>
<protein>
    <submittedName>
        <fullName evidence="1">Uncharacterized protein</fullName>
    </submittedName>
</protein>
<comment type="caution">
    <text evidence="1">The sequence shown here is derived from an EMBL/GenBank/DDBJ whole genome shotgun (WGS) entry which is preliminary data.</text>
</comment>
<sequence>MELNRTTNARITGYDERWALKWTTLIRADLYSESGNNPKDAMAASLKC</sequence>
<reference evidence="1" key="1">
    <citation type="journal article" date="2014" name="Front. Microbiol.">
        <title>High frequency of phylogenetically diverse reductive dehalogenase-homologous genes in deep subseafloor sedimentary metagenomes.</title>
        <authorList>
            <person name="Kawai M."/>
            <person name="Futagami T."/>
            <person name="Toyoda A."/>
            <person name="Takaki Y."/>
            <person name="Nishi S."/>
            <person name="Hori S."/>
            <person name="Arai W."/>
            <person name="Tsubouchi T."/>
            <person name="Morono Y."/>
            <person name="Uchiyama I."/>
            <person name="Ito T."/>
            <person name="Fujiyama A."/>
            <person name="Inagaki F."/>
            <person name="Takami H."/>
        </authorList>
    </citation>
    <scope>NUCLEOTIDE SEQUENCE</scope>
    <source>
        <strain evidence="1">Expedition CK06-06</strain>
    </source>
</reference>
<organism evidence="1">
    <name type="scientific">marine sediment metagenome</name>
    <dbReference type="NCBI Taxonomy" id="412755"/>
    <lineage>
        <taxon>unclassified sequences</taxon>
        <taxon>metagenomes</taxon>
        <taxon>ecological metagenomes</taxon>
    </lineage>
</organism>
<name>X1UQ10_9ZZZZ</name>
<accession>X1UQ10</accession>
<dbReference type="EMBL" id="BARW01035338">
    <property type="protein sequence ID" value="GAJ19584.1"/>
    <property type="molecule type" value="Genomic_DNA"/>
</dbReference>
<evidence type="ECO:0000313" key="1">
    <source>
        <dbReference type="EMBL" id="GAJ19584.1"/>
    </source>
</evidence>